<dbReference type="InterPro" id="IPR036179">
    <property type="entry name" value="Ig-like_dom_sf"/>
</dbReference>
<dbReference type="PANTHER" id="PTHR44819">
    <property type="entry name" value="V-TYPE IMMUNOGLOBULIN DOMAIN-CONTAINING SUPPRESSOR OF T-CELL ACTIVATION"/>
    <property type="match status" value="1"/>
</dbReference>
<feature type="signal peptide" evidence="2">
    <location>
        <begin position="1"/>
        <end position="16"/>
    </location>
</feature>
<evidence type="ECO:0000313" key="4">
    <source>
        <dbReference type="EMBL" id="KAB5582092.1"/>
    </source>
</evidence>
<feature type="transmembrane region" description="Helical" evidence="1">
    <location>
        <begin position="161"/>
        <end position="185"/>
    </location>
</feature>
<sequence>MELFSAVLLCLHLVMAVEGNTEYHAHPLSVSVPYVSYICPEGANVTMVCEQSGALEHPTDRLQHVWLFTPHMDQRCHDRLQHSNSVVHGAQATSFSVTLLGVTQASQGRYCCLALDVLQESKHKPVVQQRAHSHMMLTITPRRNNSLKCTQLQSPPPQGTVAAGLATAACIMGILCLPVLLVLVYRQRQRTHSSRRAHELVRMDSEAHGHENPVYMGGSPQPTSRTVAQILTRQTSETGRHLLADPGTPFSPNPQGDVFFPAHEPIPESPDFQGF</sequence>
<accession>A0A5N5PQT3</accession>
<dbReference type="AlphaFoldDB" id="A0A5N5PQT3"/>
<evidence type="ECO:0000313" key="5">
    <source>
        <dbReference type="Proteomes" id="UP000327468"/>
    </source>
</evidence>
<gene>
    <name evidence="4" type="ORF">PHYPO_G00183200</name>
</gene>
<dbReference type="Proteomes" id="UP000327468">
    <property type="component" value="Chromosome 3"/>
</dbReference>
<keyword evidence="1" id="KW-0812">Transmembrane</keyword>
<protein>
    <recommendedName>
        <fullName evidence="3">Ig-like domain-containing protein</fullName>
    </recommendedName>
</protein>
<dbReference type="GO" id="GO:0005886">
    <property type="term" value="C:plasma membrane"/>
    <property type="evidence" value="ECO:0007669"/>
    <property type="project" value="TreeGrafter"/>
</dbReference>
<dbReference type="PROSITE" id="PS50835">
    <property type="entry name" value="IG_LIKE"/>
    <property type="match status" value="1"/>
</dbReference>
<keyword evidence="1" id="KW-0472">Membrane</keyword>
<comment type="caution">
    <text evidence="4">The sequence shown here is derived from an EMBL/GenBank/DDBJ whole genome shotgun (WGS) entry which is preliminary data.</text>
</comment>
<dbReference type="PANTHER" id="PTHR44819:SF1">
    <property type="entry name" value="V-TYPE IMMUNOGLOBULIN DOMAIN-CONTAINING SUPPRESSOR OF T-CELL ACTIVATION"/>
    <property type="match status" value="1"/>
</dbReference>
<proteinExistence type="predicted"/>
<dbReference type="SUPFAM" id="SSF48726">
    <property type="entry name" value="Immunoglobulin"/>
    <property type="match status" value="1"/>
</dbReference>
<feature type="domain" description="Ig-like" evidence="3">
    <location>
        <begin position="27"/>
        <end position="114"/>
    </location>
</feature>
<reference evidence="4 5" key="1">
    <citation type="submission" date="2019-06" db="EMBL/GenBank/DDBJ databases">
        <title>A chromosome-scale genome assembly of the striped catfish, Pangasianodon hypophthalmus.</title>
        <authorList>
            <person name="Wen M."/>
            <person name="Zahm M."/>
            <person name="Roques C."/>
            <person name="Cabau C."/>
            <person name="Klopp C."/>
            <person name="Donnadieu C."/>
            <person name="Jouanno E."/>
            <person name="Avarre J.-C."/>
            <person name="Campet M."/>
            <person name="Ha T.T.T."/>
            <person name="Dugue R."/>
            <person name="Lampietro C."/>
            <person name="Louis A."/>
            <person name="Herpin A."/>
            <person name="Echchiki A."/>
            <person name="Berthelot C."/>
            <person name="Parey E."/>
            <person name="Roest-Crollius H."/>
            <person name="Braasch I."/>
            <person name="Postlethwait J."/>
            <person name="Bobe J."/>
            <person name="Montfort J."/>
            <person name="Bouchez O."/>
            <person name="Begum T."/>
            <person name="Schartl M."/>
            <person name="Guiguen Y."/>
        </authorList>
    </citation>
    <scope>NUCLEOTIDE SEQUENCE [LARGE SCALE GENOMIC DNA]</scope>
    <source>
        <strain evidence="4 5">Indonesia</strain>
        <tissue evidence="4">Blood</tissue>
    </source>
</reference>
<keyword evidence="2" id="KW-0732">Signal</keyword>
<evidence type="ECO:0000259" key="3">
    <source>
        <dbReference type="PROSITE" id="PS50835"/>
    </source>
</evidence>
<keyword evidence="1" id="KW-1133">Transmembrane helix</keyword>
<dbReference type="EMBL" id="VFJC01000004">
    <property type="protein sequence ID" value="KAB5582092.1"/>
    <property type="molecule type" value="Genomic_DNA"/>
</dbReference>
<name>A0A5N5PQT3_PANHP</name>
<dbReference type="InterPro" id="IPR042473">
    <property type="entry name" value="VISTA"/>
</dbReference>
<keyword evidence="5" id="KW-1185">Reference proteome</keyword>
<evidence type="ECO:0000256" key="2">
    <source>
        <dbReference type="SAM" id="SignalP"/>
    </source>
</evidence>
<feature type="chain" id="PRO_5024275705" description="Ig-like domain-containing protein" evidence="2">
    <location>
        <begin position="17"/>
        <end position="275"/>
    </location>
</feature>
<dbReference type="GO" id="GO:0050776">
    <property type="term" value="P:regulation of immune response"/>
    <property type="evidence" value="ECO:0007669"/>
    <property type="project" value="InterPro"/>
</dbReference>
<dbReference type="GO" id="GO:0046636">
    <property type="term" value="P:negative regulation of alpha-beta T cell activation"/>
    <property type="evidence" value="ECO:0007669"/>
    <property type="project" value="TreeGrafter"/>
</dbReference>
<dbReference type="InterPro" id="IPR007110">
    <property type="entry name" value="Ig-like_dom"/>
</dbReference>
<evidence type="ECO:0000256" key="1">
    <source>
        <dbReference type="SAM" id="Phobius"/>
    </source>
</evidence>
<organism evidence="4 5">
    <name type="scientific">Pangasianodon hypophthalmus</name>
    <name type="common">Striped catfish</name>
    <name type="synonym">Helicophagus hypophthalmus</name>
    <dbReference type="NCBI Taxonomy" id="310915"/>
    <lineage>
        <taxon>Eukaryota</taxon>
        <taxon>Metazoa</taxon>
        <taxon>Chordata</taxon>
        <taxon>Craniata</taxon>
        <taxon>Vertebrata</taxon>
        <taxon>Euteleostomi</taxon>
        <taxon>Actinopterygii</taxon>
        <taxon>Neopterygii</taxon>
        <taxon>Teleostei</taxon>
        <taxon>Ostariophysi</taxon>
        <taxon>Siluriformes</taxon>
        <taxon>Pangasiidae</taxon>
        <taxon>Pangasianodon</taxon>
    </lineage>
</organism>